<dbReference type="HOGENOM" id="CLU_1618598_0_0_1"/>
<dbReference type="EMBL" id="DS499597">
    <property type="protein sequence ID" value="EDP50945.1"/>
    <property type="molecule type" value="Genomic_DNA"/>
</dbReference>
<name>B0Y1I9_ASPFC</name>
<dbReference type="VEuPathDB" id="FungiDB:AFUB_049460"/>
<gene>
    <name evidence="1" type="ORF">AFUB_049460</name>
</gene>
<evidence type="ECO:0000313" key="1">
    <source>
        <dbReference type="EMBL" id="EDP50945.1"/>
    </source>
</evidence>
<sequence>MLQRKTAGIIPRWKISPNTSVNLAAFANGYPKPELALIDAQALKEAADEWSTLELGVQFKWVAKLEMLHSPSPSQAIKMASSLMRFPDDVDLNVLNVYNAAFGRRIVQYLTNIFMHNLGHVLGHHHEFAPELEDSTDHYAVQISPRSPLSVMGMSSLLRYNRLM</sequence>
<proteinExistence type="predicted"/>
<accession>B0Y1I9</accession>
<protein>
    <recommendedName>
        <fullName evidence="3">EcxA zinc-binding domain-containing protein</fullName>
    </recommendedName>
</protein>
<organism evidence="1 2">
    <name type="scientific">Aspergillus fumigatus (strain CBS 144.89 / FGSC A1163 / CEA10)</name>
    <name type="common">Neosartorya fumigata</name>
    <dbReference type="NCBI Taxonomy" id="451804"/>
    <lineage>
        <taxon>Eukaryota</taxon>
        <taxon>Fungi</taxon>
        <taxon>Dikarya</taxon>
        <taxon>Ascomycota</taxon>
        <taxon>Pezizomycotina</taxon>
        <taxon>Eurotiomycetes</taxon>
        <taxon>Eurotiomycetidae</taxon>
        <taxon>Eurotiales</taxon>
        <taxon>Aspergillaceae</taxon>
        <taxon>Aspergillus</taxon>
        <taxon>Aspergillus subgen. Fumigati</taxon>
    </lineage>
</organism>
<reference evidence="1 2" key="1">
    <citation type="journal article" date="2008" name="PLoS Genet.">
        <title>Genomic islands in the pathogenic filamentous fungus Aspergillus fumigatus.</title>
        <authorList>
            <person name="Fedorova N.D."/>
            <person name="Khaldi N."/>
            <person name="Joardar V.S."/>
            <person name="Maiti R."/>
            <person name="Amedeo P."/>
            <person name="Anderson M.J."/>
            <person name="Crabtree J."/>
            <person name="Silva J.C."/>
            <person name="Badger J.H."/>
            <person name="Albarraq A."/>
            <person name="Angiuoli S."/>
            <person name="Bussey H."/>
            <person name="Bowyer P."/>
            <person name="Cotty P.J."/>
            <person name="Dyer P.S."/>
            <person name="Egan A."/>
            <person name="Galens K."/>
            <person name="Fraser-Liggett C.M."/>
            <person name="Haas B.J."/>
            <person name="Inman J.M."/>
            <person name="Kent R."/>
            <person name="Lemieux S."/>
            <person name="Malavazi I."/>
            <person name="Orvis J."/>
            <person name="Roemer T."/>
            <person name="Ronning C.M."/>
            <person name="Sundaram J.P."/>
            <person name="Sutton G."/>
            <person name="Turner G."/>
            <person name="Venter J.C."/>
            <person name="White O.R."/>
            <person name="Whitty B.R."/>
            <person name="Youngman P."/>
            <person name="Wolfe K.H."/>
            <person name="Goldman G.H."/>
            <person name="Wortman J.R."/>
            <person name="Jiang B."/>
            <person name="Denning D.W."/>
            <person name="Nierman W.C."/>
        </authorList>
    </citation>
    <scope>NUCLEOTIDE SEQUENCE [LARGE SCALE GENOMIC DNA]</scope>
    <source>
        <strain evidence="2">CBS 144.89 / FGSC A1163 / CEA10</strain>
    </source>
</reference>
<keyword evidence="2" id="KW-1185">Reference proteome</keyword>
<dbReference type="AlphaFoldDB" id="B0Y1I9"/>
<evidence type="ECO:0008006" key="3">
    <source>
        <dbReference type="Google" id="ProtNLM"/>
    </source>
</evidence>
<dbReference type="OrthoDB" id="406838at2759"/>
<evidence type="ECO:0000313" key="2">
    <source>
        <dbReference type="Proteomes" id="UP000001699"/>
    </source>
</evidence>
<dbReference type="Proteomes" id="UP000001699">
    <property type="component" value="Unassembled WGS sequence"/>
</dbReference>
<dbReference type="SUPFAM" id="SSF55486">
    <property type="entry name" value="Metalloproteases ('zincins'), catalytic domain"/>
    <property type="match status" value="1"/>
</dbReference>